<name>A0ABY3SL26_9BACL</name>
<keyword evidence="3" id="KW-0808">Transferase</keyword>
<evidence type="ECO:0000259" key="5">
    <source>
        <dbReference type="PROSITE" id="PS50075"/>
    </source>
</evidence>
<dbReference type="PROSITE" id="PS52004">
    <property type="entry name" value="KS3_2"/>
    <property type="match status" value="1"/>
</dbReference>
<dbReference type="Pfam" id="PF02801">
    <property type="entry name" value="Ketoacyl-synt_C"/>
    <property type="match status" value="1"/>
</dbReference>
<evidence type="ECO:0000313" key="7">
    <source>
        <dbReference type="EMBL" id="UJF34763.1"/>
    </source>
</evidence>
<keyword evidence="1" id="KW-0596">Phosphopantetheine</keyword>
<dbReference type="EMBL" id="CP090978">
    <property type="protein sequence ID" value="UJF34763.1"/>
    <property type="molecule type" value="Genomic_DNA"/>
</dbReference>
<dbReference type="InterPro" id="IPR036291">
    <property type="entry name" value="NAD(P)-bd_dom_sf"/>
</dbReference>
<dbReference type="CDD" id="cd00833">
    <property type="entry name" value="PKS"/>
    <property type="match status" value="1"/>
</dbReference>
<keyword evidence="8" id="KW-1185">Reference proteome</keyword>
<reference evidence="7 8" key="1">
    <citation type="journal article" date="2024" name="Int. J. Syst. Evol. Microbiol.">
        <title>Paenibacillus hexagrammi sp. nov., a novel bacterium isolated from the gut content of Hexagrammos agrammus.</title>
        <authorList>
            <person name="Jung H.K."/>
            <person name="Kim D.G."/>
            <person name="Zin H."/>
            <person name="Park J."/>
            <person name="Jung H."/>
            <person name="Kim Y.O."/>
            <person name="Kong H.J."/>
            <person name="Kim J.W."/>
            <person name="Kim Y.S."/>
        </authorList>
    </citation>
    <scope>NUCLEOTIDE SEQUENCE [LARGE SCALE GENOMIC DNA]</scope>
    <source>
        <strain evidence="7 8">YPD9-1</strain>
    </source>
</reference>
<dbReference type="SUPFAM" id="SSF51735">
    <property type="entry name" value="NAD(P)-binding Rossmann-fold domains"/>
    <property type="match status" value="1"/>
</dbReference>
<dbReference type="InterPro" id="IPR016039">
    <property type="entry name" value="Thiolase-like"/>
</dbReference>
<evidence type="ECO:0000259" key="6">
    <source>
        <dbReference type="PROSITE" id="PS52004"/>
    </source>
</evidence>
<feature type="compositionally biased region" description="Polar residues" evidence="4">
    <location>
        <begin position="780"/>
        <end position="800"/>
    </location>
</feature>
<evidence type="ECO:0000256" key="3">
    <source>
        <dbReference type="ARBA" id="ARBA00022679"/>
    </source>
</evidence>
<feature type="region of interest" description="Disordered" evidence="4">
    <location>
        <begin position="772"/>
        <end position="800"/>
    </location>
</feature>
<dbReference type="Pfam" id="PF00109">
    <property type="entry name" value="ketoacyl-synt"/>
    <property type="match status" value="1"/>
</dbReference>
<dbReference type="SMART" id="SM00825">
    <property type="entry name" value="PKS_KS"/>
    <property type="match status" value="1"/>
</dbReference>
<gene>
    <name evidence="7" type="ORF">L0M14_06285</name>
</gene>
<dbReference type="Pfam" id="PF00550">
    <property type="entry name" value="PP-binding"/>
    <property type="match status" value="1"/>
</dbReference>
<dbReference type="SMART" id="SM01294">
    <property type="entry name" value="PKS_PP_betabranch"/>
    <property type="match status" value="1"/>
</dbReference>
<dbReference type="PROSITE" id="PS00606">
    <property type="entry name" value="KS3_1"/>
    <property type="match status" value="1"/>
</dbReference>
<dbReference type="InterPro" id="IPR006162">
    <property type="entry name" value="Ppantetheine_attach_site"/>
</dbReference>
<protein>
    <submittedName>
        <fullName evidence="7">KR domain-containing protein</fullName>
    </submittedName>
</protein>
<dbReference type="InterPro" id="IPR036736">
    <property type="entry name" value="ACP-like_sf"/>
</dbReference>
<sequence length="810" mass="89418">MQVKAVQLTDRLSVQECIREINHTMGPIGGVIHCAGFVDQENPAFIRKSILGIQQVLDPKVSGLQILNESIKHEPLQFFILFSSVSGMIPTLAAGQSDYAMANTYMDYFAEANAQSLPIISIQWPNWKETGMGEVKGRAYEQTGLLSHTNADGLRLLDQVLARRIGPVILPAVVNHDVWQPDQLLSRTMQTPIGWKNESPQRRTHVASAQTAANTTAKSAEMYLIELFARELKMDPEKLEVSVPFQDYGVNSVLLAQILQQINKLLSESLDPSIFYEYSTIESFAQWMSHTYQAVLANIWGGNPIAEHRESTQDSQNAAHAFSHAVKPLYPGGPKSSTPSDIAVIGLSCRFPGAENLEEYWQLLSEGRSAIGSVPKERWGHSTHFYAGLVDQINHFDPEFFSISKEDVSSMDPQALLALEECLHLWYHAGYTHQEVKGKPIGVYLGARSQPQSNPLPWSDTRNPIMAVGQNYLAANISQFFDLRGPSLVLDTACSSALVAMKMAVQALQMGEITSAVVGGVSLLHTDSAHRLFQQRNILSPEPVFHVFDQRSQGTVLGEGVGMVLLKTVDQAIADGDRIYATIKAIAVNNDGRTAGPATPNLQAQKEVMKHALAQSGKKPEEISYIEANGSGSEVTDLLELKAIQSVYRSSNSAICGLGSMKPNIGHPLCAEGIASFIKVILMLQNKQIVPFLSGEMAMTHFDMKSTSFHFYRNLTDWSDLQRTAAINCFADGGTNAHVILEAWEEPEELHVHSATRHPLPPPELKRYDVRKEQSKVLAETTSRQEAMSNNPQQQASNIVSIWKRKIAEE</sequence>
<dbReference type="SUPFAM" id="SSF53901">
    <property type="entry name" value="Thiolase-like"/>
    <property type="match status" value="1"/>
</dbReference>
<dbReference type="PROSITE" id="PS50075">
    <property type="entry name" value="CARRIER"/>
    <property type="match status" value="1"/>
</dbReference>
<feature type="domain" description="Ketosynthase family 3 (KS3)" evidence="6">
    <location>
        <begin position="339"/>
        <end position="743"/>
    </location>
</feature>
<evidence type="ECO:0000256" key="4">
    <source>
        <dbReference type="SAM" id="MobiDB-lite"/>
    </source>
</evidence>
<dbReference type="SMART" id="SM00822">
    <property type="entry name" value="PKS_KR"/>
    <property type="match status" value="1"/>
</dbReference>
<dbReference type="InterPro" id="IPR013968">
    <property type="entry name" value="PKS_KR"/>
</dbReference>
<dbReference type="Gene3D" id="3.40.50.720">
    <property type="entry name" value="NAD(P)-binding Rossmann-like Domain"/>
    <property type="match status" value="1"/>
</dbReference>
<dbReference type="SMART" id="SM00823">
    <property type="entry name" value="PKS_PP"/>
    <property type="match status" value="1"/>
</dbReference>
<proteinExistence type="predicted"/>
<dbReference type="InterPro" id="IPR020841">
    <property type="entry name" value="PKS_Beta-ketoAc_synthase_dom"/>
</dbReference>
<feature type="domain" description="Carrier" evidence="5">
    <location>
        <begin position="215"/>
        <end position="292"/>
    </location>
</feature>
<dbReference type="InterPro" id="IPR050091">
    <property type="entry name" value="PKS_NRPS_Biosynth_Enz"/>
</dbReference>
<dbReference type="PANTHER" id="PTHR43775:SF37">
    <property type="entry name" value="SI:DKEY-61P9.11"/>
    <property type="match status" value="1"/>
</dbReference>
<dbReference type="PROSITE" id="PS00012">
    <property type="entry name" value="PHOSPHOPANTETHEINE"/>
    <property type="match status" value="1"/>
</dbReference>
<evidence type="ECO:0000256" key="2">
    <source>
        <dbReference type="ARBA" id="ARBA00022553"/>
    </source>
</evidence>
<dbReference type="InterPro" id="IPR020806">
    <property type="entry name" value="PKS_PP-bd"/>
</dbReference>
<dbReference type="InterPro" id="IPR009081">
    <property type="entry name" value="PP-bd_ACP"/>
</dbReference>
<dbReference type="Gene3D" id="1.10.1200.10">
    <property type="entry name" value="ACP-like"/>
    <property type="match status" value="1"/>
</dbReference>
<dbReference type="InterPro" id="IPR014030">
    <property type="entry name" value="Ketoacyl_synth_N"/>
</dbReference>
<keyword evidence="2" id="KW-0597">Phosphoprotein</keyword>
<organism evidence="7 8">
    <name type="scientific">Paenibacillus hexagrammi</name>
    <dbReference type="NCBI Taxonomy" id="2908839"/>
    <lineage>
        <taxon>Bacteria</taxon>
        <taxon>Bacillati</taxon>
        <taxon>Bacillota</taxon>
        <taxon>Bacilli</taxon>
        <taxon>Bacillales</taxon>
        <taxon>Paenibacillaceae</taxon>
        <taxon>Paenibacillus</taxon>
    </lineage>
</organism>
<dbReference type="RefSeq" id="WP_235121336.1">
    <property type="nucleotide sequence ID" value="NZ_CP090978.1"/>
</dbReference>
<evidence type="ECO:0000256" key="1">
    <source>
        <dbReference type="ARBA" id="ARBA00022450"/>
    </source>
</evidence>
<dbReference type="Gene3D" id="3.40.47.10">
    <property type="match status" value="1"/>
</dbReference>
<dbReference type="InterPro" id="IPR014031">
    <property type="entry name" value="Ketoacyl_synth_C"/>
</dbReference>
<dbReference type="Pfam" id="PF08659">
    <property type="entry name" value="KR"/>
    <property type="match status" value="1"/>
</dbReference>
<dbReference type="InterPro" id="IPR057326">
    <property type="entry name" value="KR_dom"/>
</dbReference>
<dbReference type="InterPro" id="IPR018201">
    <property type="entry name" value="Ketoacyl_synth_AS"/>
</dbReference>
<dbReference type="Proteomes" id="UP001649230">
    <property type="component" value="Chromosome"/>
</dbReference>
<dbReference type="PANTHER" id="PTHR43775">
    <property type="entry name" value="FATTY ACID SYNTHASE"/>
    <property type="match status" value="1"/>
</dbReference>
<accession>A0ABY3SL26</accession>
<dbReference type="SUPFAM" id="SSF47336">
    <property type="entry name" value="ACP-like"/>
    <property type="match status" value="1"/>
</dbReference>
<evidence type="ECO:0000313" key="8">
    <source>
        <dbReference type="Proteomes" id="UP001649230"/>
    </source>
</evidence>